<dbReference type="EMBL" id="JATAAI010000001">
    <property type="protein sequence ID" value="KAK1748228.1"/>
    <property type="molecule type" value="Genomic_DNA"/>
</dbReference>
<protein>
    <submittedName>
        <fullName evidence="2">Uncharacterized protein</fullName>
    </submittedName>
</protein>
<organism evidence="2 3">
    <name type="scientific">Skeletonema marinoi</name>
    <dbReference type="NCBI Taxonomy" id="267567"/>
    <lineage>
        <taxon>Eukaryota</taxon>
        <taxon>Sar</taxon>
        <taxon>Stramenopiles</taxon>
        <taxon>Ochrophyta</taxon>
        <taxon>Bacillariophyta</taxon>
        <taxon>Coscinodiscophyceae</taxon>
        <taxon>Thalassiosirophycidae</taxon>
        <taxon>Thalassiosirales</taxon>
        <taxon>Skeletonemataceae</taxon>
        <taxon>Skeletonema</taxon>
        <taxon>Skeletonema marinoi-dohrnii complex</taxon>
    </lineage>
</organism>
<feature type="compositionally biased region" description="Basic and acidic residues" evidence="1">
    <location>
        <begin position="426"/>
        <end position="439"/>
    </location>
</feature>
<evidence type="ECO:0000256" key="1">
    <source>
        <dbReference type="SAM" id="MobiDB-lite"/>
    </source>
</evidence>
<gene>
    <name evidence="2" type="ORF">QTG54_000167</name>
</gene>
<accession>A0AAD9DJZ9</accession>
<feature type="compositionally biased region" description="Basic and acidic residues" evidence="1">
    <location>
        <begin position="447"/>
        <end position="456"/>
    </location>
</feature>
<comment type="caution">
    <text evidence="2">The sequence shown here is derived from an EMBL/GenBank/DDBJ whole genome shotgun (WGS) entry which is preliminary data.</text>
</comment>
<evidence type="ECO:0000313" key="3">
    <source>
        <dbReference type="Proteomes" id="UP001224775"/>
    </source>
</evidence>
<keyword evidence="3" id="KW-1185">Reference proteome</keyword>
<proteinExistence type="predicted"/>
<dbReference type="Proteomes" id="UP001224775">
    <property type="component" value="Unassembled WGS sequence"/>
</dbReference>
<dbReference type="AlphaFoldDB" id="A0AAD9DJZ9"/>
<feature type="region of interest" description="Disordered" evidence="1">
    <location>
        <begin position="426"/>
        <end position="463"/>
    </location>
</feature>
<sequence>MLSKLRSKKSQFEAYDVKVSLISCTNLKISGEEALTNNGIDVKLYASFVTNNEGIPLTMKGVAGNTQITSKPLMRTHAVDTTAMWGDDQRACTAAEFSHNVPNKKSTSNEVLILLGLTKGEESFPLAVTTLDIDPSREDQILTLPVKDIPAEQPTQKKRFKLFSLLKRKTKEEPKQPDHPMVLDRFRLRSSAHGAKLNVRVQVMGKEQSNVVNNTVLVEEGCHDVKQEEGRHDVEKPLVLLGTEETCEDSREEFCEVEQVEDDLHSDEGIVADEFTECEIKASSFEHASNESTCIMENVLKGFSCGNVLTCEGKEEPKSEVKPKQESNKKISRNTVDKNVASVLKEVVENVRNELELGLGHSVTHQSKHASEFHEHDSEDASYTVGTYTVGTETVGTYTVGDFTVGTKTVDIDAYVLGTVKEDTVEEDTVHQDAIESRKFQSRTPAKPKEETKQEQYNDENSCDDTFTAFDNLSAYTEDVTTAFGTRANDESTFMGENVFM</sequence>
<evidence type="ECO:0000313" key="2">
    <source>
        <dbReference type="EMBL" id="KAK1748228.1"/>
    </source>
</evidence>
<reference evidence="2" key="1">
    <citation type="submission" date="2023-06" db="EMBL/GenBank/DDBJ databases">
        <title>Survivors Of The Sea: Transcriptome response of Skeletonema marinoi to long-term dormancy.</title>
        <authorList>
            <person name="Pinder M.I.M."/>
            <person name="Kourtchenko O."/>
            <person name="Robertson E.K."/>
            <person name="Larsson T."/>
            <person name="Maumus F."/>
            <person name="Osuna-Cruz C.M."/>
            <person name="Vancaester E."/>
            <person name="Stenow R."/>
            <person name="Vandepoele K."/>
            <person name="Ploug H."/>
            <person name="Bruchert V."/>
            <person name="Godhe A."/>
            <person name="Topel M."/>
        </authorList>
    </citation>
    <scope>NUCLEOTIDE SEQUENCE</scope>
    <source>
        <strain evidence="2">R05AC</strain>
    </source>
</reference>
<name>A0AAD9DJZ9_9STRA</name>